<organism evidence="1 2">
    <name type="scientific">Loa loa</name>
    <name type="common">Eye worm</name>
    <name type="synonym">Filaria loa</name>
    <dbReference type="NCBI Taxonomy" id="7209"/>
    <lineage>
        <taxon>Eukaryota</taxon>
        <taxon>Metazoa</taxon>
        <taxon>Ecdysozoa</taxon>
        <taxon>Nematoda</taxon>
        <taxon>Chromadorea</taxon>
        <taxon>Rhabditida</taxon>
        <taxon>Spirurina</taxon>
        <taxon>Spiruromorpha</taxon>
        <taxon>Filarioidea</taxon>
        <taxon>Onchocercidae</taxon>
        <taxon>Loa</taxon>
    </lineage>
</organism>
<protein>
    <submittedName>
        <fullName evidence="2">Secreted protein</fullName>
    </submittedName>
</protein>
<reference evidence="2" key="2">
    <citation type="submission" date="2016-11" db="UniProtKB">
        <authorList>
            <consortium name="WormBaseParasite"/>
        </authorList>
    </citation>
    <scope>IDENTIFICATION</scope>
</reference>
<accession>A0A1I7VP10</accession>
<evidence type="ECO:0000313" key="1">
    <source>
        <dbReference type="Proteomes" id="UP000095285"/>
    </source>
</evidence>
<reference evidence="1" key="1">
    <citation type="submission" date="2012-04" db="EMBL/GenBank/DDBJ databases">
        <title>The Genome Sequence of Loa loa.</title>
        <authorList>
            <consortium name="The Broad Institute Genome Sequencing Platform"/>
            <consortium name="Broad Institute Genome Sequencing Center for Infectious Disease"/>
            <person name="Nutman T.B."/>
            <person name="Fink D.L."/>
            <person name="Russ C."/>
            <person name="Young S."/>
            <person name="Zeng Q."/>
            <person name="Gargeya S."/>
            <person name="Alvarado L."/>
            <person name="Berlin A."/>
            <person name="Chapman S.B."/>
            <person name="Chen Z."/>
            <person name="Freedman E."/>
            <person name="Gellesch M."/>
            <person name="Goldberg J."/>
            <person name="Griggs A."/>
            <person name="Gujja S."/>
            <person name="Heilman E.R."/>
            <person name="Heiman D."/>
            <person name="Howarth C."/>
            <person name="Mehta T."/>
            <person name="Neiman D."/>
            <person name="Pearson M."/>
            <person name="Roberts A."/>
            <person name="Saif S."/>
            <person name="Shea T."/>
            <person name="Shenoy N."/>
            <person name="Sisk P."/>
            <person name="Stolte C."/>
            <person name="Sykes S."/>
            <person name="White J."/>
            <person name="Yandava C."/>
            <person name="Haas B."/>
            <person name="Henn M.R."/>
            <person name="Nusbaum C."/>
            <person name="Birren B."/>
        </authorList>
    </citation>
    <scope>NUCLEOTIDE SEQUENCE [LARGE SCALE GENOMIC DNA]</scope>
</reference>
<proteinExistence type="predicted"/>
<dbReference type="AlphaFoldDB" id="A0A1I7VP10"/>
<dbReference type="WBParaSite" id="EN70_4644">
    <property type="protein sequence ID" value="EN70_4644"/>
    <property type="gene ID" value="EN70_4644"/>
</dbReference>
<name>A0A1I7VP10_LOALO</name>
<evidence type="ECO:0000313" key="2">
    <source>
        <dbReference type="WBParaSite" id="EN70_4644"/>
    </source>
</evidence>
<sequence length="172" mass="18608">MVIGLAGVTGACVQAIVVLLVIKSEAECVLIHYLLIEVHTVPVSHTINDLAYQEGPALEYQLTESGHRGLNGHSAPILVTMVISLEQGSLLLKFCSNPRPSEGGMQCVGSDFEIMSCNDTSRCLHCRGLQRKMERGLNGIHGQLARPHVALLINYVNGIVECHTLRALVSRA</sequence>
<dbReference type="Proteomes" id="UP000095285">
    <property type="component" value="Unassembled WGS sequence"/>
</dbReference>
<keyword evidence="1" id="KW-1185">Reference proteome</keyword>
<dbReference type="eggNOG" id="KOG3538">
    <property type="taxonomic scope" value="Eukaryota"/>
</dbReference>